<evidence type="ECO:0000256" key="4">
    <source>
        <dbReference type="SAM" id="MobiDB-lite"/>
    </source>
</evidence>
<feature type="region of interest" description="Disordered" evidence="4">
    <location>
        <begin position="78"/>
        <end position="118"/>
    </location>
</feature>
<dbReference type="Proteomes" id="UP001439008">
    <property type="component" value="Unassembled WGS sequence"/>
</dbReference>
<keyword evidence="7" id="KW-1185">Reference proteome</keyword>
<evidence type="ECO:0000259" key="5">
    <source>
        <dbReference type="Pfam" id="PF09745"/>
    </source>
</evidence>
<protein>
    <recommendedName>
        <fullName evidence="5">Nuclear speckle splicing regulatory protein 1 N-terminal domain-containing protein</fullName>
    </recommendedName>
</protein>
<evidence type="ECO:0000313" key="7">
    <source>
        <dbReference type="Proteomes" id="UP001439008"/>
    </source>
</evidence>
<dbReference type="EMBL" id="JBDODL010000053">
    <property type="protein sequence ID" value="MES1918391.1"/>
    <property type="molecule type" value="Genomic_DNA"/>
</dbReference>
<dbReference type="InterPro" id="IPR018612">
    <property type="entry name" value="NSRP1_N"/>
</dbReference>
<evidence type="ECO:0000256" key="1">
    <source>
        <dbReference type="ARBA" id="ARBA00010126"/>
    </source>
</evidence>
<name>A0ABV2AFF5_9EUKA</name>
<organism evidence="6 7">
    <name type="scientific">Bonamia ostreae</name>
    <dbReference type="NCBI Taxonomy" id="126728"/>
    <lineage>
        <taxon>Eukaryota</taxon>
        <taxon>Sar</taxon>
        <taxon>Rhizaria</taxon>
        <taxon>Endomyxa</taxon>
        <taxon>Ascetosporea</taxon>
        <taxon>Haplosporida</taxon>
        <taxon>Bonamia</taxon>
    </lineage>
</organism>
<accession>A0ABV2AFF5</accession>
<keyword evidence="2 3" id="KW-0175">Coiled coil</keyword>
<gene>
    <name evidence="6" type="ORF">MHBO_000362</name>
</gene>
<feature type="coiled-coil region" evidence="3">
    <location>
        <begin position="29"/>
        <end position="68"/>
    </location>
</feature>
<dbReference type="Pfam" id="PF09745">
    <property type="entry name" value="NSRP1_N"/>
    <property type="match status" value="1"/>
</dbReference>
<reference evidence="6 7" key="1">
    <citation type="journal article" date="2024" name="BMC Biol.">
        <title>Comparative genomics of Ascetosporea gives new insight into the evolutionary basis for animal parasitism in Rhizaria.</title>
        <authorList>
            <person name="Hiltunen Thoren M."/>
            <person name="Onut-Brannstrom I."/>
            <person name="Alfjorden A."/>
            <person name="Peckova H."/>
            <person name="Swords F."/>
            <person name="Hooper C."/>
            <person name="Holzer A.S."/>
            <person name="Bass D."/>
            <person name="Burki F."/>
        </authorList>
    </citation>
    <scope>NUCLEOTIDE SEQUENCE [LARGE SCALE GENOMIC DNA]</scope>
    <source>
        <strain evidence="6">20-A016</strain>
    </source>
</reference>
<evidence type="ECO:0000256" key="3">
    <source>
        <dbReference type="SAM" id="Coils"/>
    </source>
</evidence>
<proteinExistence type="inferred from homology"/>
<sequence>MAYERSQIRERGKDDFLFKDKPVLVTPAYRNVLEQRRKLARQIEKEERKNLTEKNNAVESELRFKQALFAEKLGESKLNKSENKDFEREASAKAKPVSEELVSKDQERKGSKESQWKEKYGLPEIKTFDRKKENFGARRNCEKDLNAARERYLKRKAELADF</sequence>
<comment type="caution">
    <text evidence="6">The sequence shown here is derived from an EMBL/GenBank/DDBJ whole genome shotgun (WGS) entry which is preliminary data.</text>
</comment>
<evidence type="ECO:0000313" key="6">
    <source>
        <dbReference type="EMBL" id="MES1918391.1"/>
    </source>
</evidence>
<feature type="domain" description="Nuclear speckle splicing regulatory protein 1 N-terminal" evidence="5">
    <location>
        <begin position="2"/>
        <end position="54"/>
    </location>
</feature>
<evidence type="ECO:0000256" key="2">
    <source>
        <dbReference type="ARBA" id="ARBA00023054"/>
    </source>
</evidence>
<comment type="similarity">
    <text evidence="1">Belongs to the NSRP1 family.</text>
</comment>